<proteinExistence type="predicted"/>
<dbReference type="Proteomes" id="UP000001861">
    <property type="component" value="Unassembled WGS sequence"/>
</dbReference>
<feature type="domain" description="SIN1-type PH" evidence="1">
    <location>
        <begin position="1"/>
        <end position="69"/>
    </location>
</feature>
<sequence>MPSTNKAKNVFDHGKTSSYHIKSIADCQQSAKSSAFKLVLNRGSRNKRYDFEAENSRVAAEIVHNIRSLKNALERSGTVQRSRRSRQVV</sequence>
<gene>
    <name evidence="2" type="ORF">CC1G_15699</name>
</gene>
<evidence type="ECO:0000313" key="2">
    <source>
        <dbReference type="EMBL" id="EFI26776.1"/>
    </source>
</evidence>
<dbReference type="InParanoid" id="D6RQG0"/>
<name>D6RQG0_COPC7</name>
<dbReference type="GO" id="GO:0031932">
    <property type="term" value="C:TORC2 complex"/>
    <property type="evidence" value="ECO:0007669"/>
    <property type="project" value="InterPro"/>
</dbReference>
<dbReference type="Gene3D" id="2.30.29.30">
    <property type="entry name" value="Pleckstrin-homology domain (PH domain)/Phosphotyrosine-binding domain (PTB)"/>
    <property type="match status" value="1"/>
</dbReference>
<dbReference type="GO" id="GO:0038203">
    <property type="term" value="P:TORC2 signaling"/>
    <property type="evidence" value="ECO:0007669"/>
    <property type="project" value="TreeGrafter"/>
</dbReference>
<dbReference type="KEGG" id="cci:CC1G_15699"/>
<dbReference type="OrthoDB" id="241990at2759"/>
<dbReference type="RefSeq" id="XP_002910270.1">
    <property type="nucleotide sequence ID" value="XM_002910224.1"/>
</dbReference>
<accession>D6RQG0</accession>
<evidence type="ECO:0000313" key="3">
    <source>
        <dbReference type="Proteomes" id="UP000001861"/>
    </source>
</evidence>
<comment type="caution">
    <text evidence="2">The sequence shown here is derived from an EMBL/GenBank/DDBJ whole genome shotgun (WGS) entry which is preliminary data.</text>
</comment>
<dbReference type="eggNOG" id="KOG3739">
    <property type="taxonomic scope" value="Eukaryota"/>
</dbReference>
<dbReference type="VEuPathDB" id="FungiDB:CC1G_15699"/>
<dbReference type="GO" id="GO:0005886">
    <property type="term" value="C:plasma membrane"/>
    <property type="evidence" value="ECO:0007669"/>
    <property type="project" value="TreeGrafter"/>
</dbReference>
<dbReference type="GO" id="GO:0005737">
    <property type="term" value="C:cytoplasm"/>
    <property type="evidence" value="ECO:0007669"/>
    <property type="project" value="TreeGrafter"/>
</dbReference>
<dbReference type="PANTHER" id="PTHR13335">
    <property type="entry name" value="TARGET OF RAPAMYCIN COMPLEX 2 SUBUNIT MAPKAP1"/>
    <property type="match status" value="1"/>
</dbReference>
<dbReference type="STRING" id="240176.D6RQG0"/>
<keyword evidence="3" id="KW-1185">Reference proteome</keyword>
<dbReference type="GO" id="GO:0005546">
    <property type="term" value="F:phosphatidylinositol-4,5-bisphosphate binding"/>
    <property type="evidence" value="ECO:0007669"/>
    <property type="project" value="TreeGrafter"/>
</dbReference>
<reference evidence="2 3" key="1">
    <citation type="journal article" date="2010" name="Proc. Natl. Acad. Sci. U.S.A.">
        <title>Insights into evolution of multicellular fungi from the assembled chromosomes of the mushroom Coprinopsis cinerea (Coprinus cinereus).</title>
        <authorList>
            <person name="Stajich J.E."/>
            <person name="Wilke S.K."/>
            <person name="Ahren D."/>
            <person name="Au C.H."/>
            <person name="Birren B.W."/>
            <person name="Borodovsky M."/>
            <person name="Burns C."/>
            <person name="Canback B."/>
            <person name="Casselton L.A."/>
            <person name="Cheng C.K."/>
            <person name="Deng J."/>
            <person name="Dietrich F.S."/>
            <person name="Fargo D.C."/>
            <person name="Farman M.L."/>
            <person name="Gathman A.C."/>
            <person name="Goldberg J."/>
            <person name="Guigo R."/>
            <person name="Hoegger P.J."/>
            <person name="Hooker J.B."/>
            <person name="Huggins A."/>
            <person name="James T.Y."/>
            <person name="Kamada T."/>
            <person name="Kilaru S."/>
            <person name="Kodira C."/>
            <person name="Kues U."/>
            <person name="Kupfer D."/>
            <person name="Kwan H.S."/>
            <person name="Lomsadze A."/>
            <person name="Li W."/>
            <person name="Lilly W.W."/>
            <person name="Ma L.J."/>
            <person name="Mackey A.J."/>
            <person name="Manning G."/>
            <person name="Martin F."/>
            <person name="Muraguchi H."/>
            <person name="Natvig D.O."/>
            <person name="Palmerini H."/>
            <person name="Ramesh M.A."/>
            <person name="Rehmeyer C.J."/>
            <person name="Roe B.A."/>
            <person name="Shenoy N."/>
            <person name="Stanke M."/>
            <person name="Ter-Hovhannisyan V."/>
            <person name="Tunlid A."/>
            <person name="Velagapudi R."/>
            <person name="Vision T.J."/>
            <person name="Zeng Q."/>
            <person name="Zolan M.E."/>
            <person name="Pukkila P.J."/>
        </authorList>
    </citation>
    <scope>NUCLEOTIDE SEQUENCE [LARGE SCALE GENOMIC DNA]</scope>
    <source>
        <strain evidence="3">Okayama-7 / 130 / ATCC MYA-4618 / FGSC 9003</strain>
    </source>
</reference>
<dbReference type="InterPro" id="IPR011993">
    <property type="entry name" value="PH-like_dom_sf"/>
</dbReference>
<dbReference type="InterPro" id="IPR031313">
    <property type="entry name" value="Sin1_PH_dom"/>
</dbReference>
<organism evidence="2 3">
    <name type="scientific">Coprinopsis cinerea (strain Okayama-7 / 130 / ATCC MYA-4618 / FGSC 9003)</name>
    <name type="common">Inky cap fungus</name>
    <name type="synonym">Hormographiella aspergillata</name>
    <dbReference type="NCBI Taxonomy" id="240176"/>
    <lineage>
        <taxon>Eukaryota</taxon>
        <taxon>Fungi</taxon>
        <taxon>Dikarya</taxon>
        <taxon>Basidiomycota</taxon>
        <taxon>Agaricomycotina</taxon>
        <taxon>Agaricomycetes</taxon>
        <taxon>Agaricomycetidae</taxon>
        <taxon>Agaricales</taxon>
        <taxon>Agaricineae</taxon>
        <taxon>Psathyrellaceae</taxon>
        <taxon>Coprinopsis</taxon>
    </lineage>
</organism>
<dbReference type="GeneID" id="9378807"/>
<dbReference type="EMBL" id="AACS02000011">
    <property type="protein sequence ID" value="EFI26776.1"/>
    <property type="molecule type" value="Genomic_DNA"/>
</dbReference>
<dbReference type="HOGENOM" id="CLU_2454659_0_0_1"/>
<evidence type="ECO:0000259" key="1">
    <source>
        <dbReference type="Pfam" id="PF16979"/>
    </source>
</evidence>
<dbReference type="InterPro" id="IPR008828">
    <property type="entry name" value="Sin1/Avo1"/>
</dbReference>
<dbReference type="PANTHER" id="PTHR13335:SF1">
    <property type="entry name" value="TARGET OF RAPAMYCIN COMPLEX 2 SUBUNIT MAPKAP1"/>
    <property type="match status" value="1"/>
</dbReference>
<dbReference type="Pfam" id="PF16979">
    <property type="entry name" value="SIN1_PH"/>
    <property type="match status" value="1"/>
</dbReference>
<dbReference type="AlphaFoldDB" id="D6RQG0"/>
<protein>
    <recommendedName>
        <fullName evidence="1">SIN1-type PH domain-containing protein</fullName>
    </recommendedName>
</protein>